<evidence type="ECO:0000259" key="2">
    <source>
        <dbReference type="Pfam" id="PF09423"/>
    </source>
</evidence>
<feature type="transmembrane region" description="Helical" evidence="1">
    <location>
        <begin position="38"/>
        <end position="56"/>
    </location>
</feature>
<sequence>MFVVSLIEAAVPLATLALRGLTFLFVRHHPIGKLYLRNIYLSFLVYISGLAAVTLSKPRRQAWWAVLALGLVDRRRPRLSLLTVLLNILSLTAVLDFLYRGELFHRSHDLSFSRVGYVDETTSRVVLRAPLQHSTRVEMTISLTDATPISKQVMPVSESDDYTATFIFTDLVPDTEYIYVTNASHTGSFRTAPENPKRWSLASTSCIKPFYPYNPLDHGLRIKGFEHLADHYATEPFDMMLFLGDFIYIDLPVAHGWSRESYRRAYRQVYASPSWSSTLRSIPWVHVYDDHEIINDYHPAQDDNDALYQPAMAPFRAYQGAANPPSTFGAHKTHFTFHRGDVSFFVLDTRRHRSDQQLRDDGRKTMLGLEQRADLDRWLAEEKRWKVVVSSVPFTRNWQGPDKNDSWAGYLWERDWVLERMKATEGVVILSGDRHEHATTIFPAHSASQKPVIEFSTSPLSQFFESFARHHQEVDPATDLSVHNWPWGSSKFGIASFDTTDPRVFRLRYRLIVDGKLNWEYDWTMTRSTWP</sequence>
<dbReference type="PANTHER" id="PTHR43606">
    <property type="entry name" value="PHOSPHATASE, PUTATIVE (AFU_ORTHOLOGUE AFUA_6G08710)-RELATED"/>
    <property type="match status" value="1"/>
</dbReference>
<dbReference type="Proteomes" id="UP001175261">
    <property type="component" value="Unassembled WGS sequence"/>
</dbReference>
<dbReference type="InterPro" id="IPR038607">
    <property type="entry name" value="PhoD-like_sf"/>
</dbReference>
<proteinExistence type="predicted"/>
<gene>
    <name evidence="3" type="ORF">NLU13_8668</name>
</gene>
<dbReference type="InterPro" id="IPR029052">
    <property type="entry name" value="Metallo-depent_PP-like"/>
</dbReference>
<dbReference type="InterPro" id="IPR018946">
    <property type="entry name" value="PhoD-like_MPP"/>
</dbReference>
<dbReference type="CDD" id="cd07389">
    <property type="entry name" value="MPP_PhoD"/>
    <property type="match status" value="1"/>
</dbReference>
<evidence type="ECO:0000256" key="1">
    <source>
        <dbReference type="SAM" id="Phobius"/>
    </source>
</evidence>
<feature type="transmembrane region" description="Helical" evidence="1">
    <location>
        <begin position="79"/>
        <end position="99"/>
    </location>
</feature>
<comment type="caution">
    <text evidence="3">The sequence shown here is derived from an EMBL/GenBank/DDBJ whole genome shotgun (WGS) entry which is preliminary data.</text>
</comment>
<keyword evidence="1" id="KW-0472">Membrane</keyword>
<dbReference type="PANTHER" id="PTHR43606:SF2">
    <property type="entry name" value="ALKALINE PHOSPHATASE FAMILY PROTEIN (AFU_ORTHOLOGUE AFUA_5G03860)"/>
    <property type="match status" value="1"/>
</dbReference>
<dbReference type="Pfam" id="PF09423">
    <property type="entry name" value="PhoD"/>
    <property type="match status" value="1"/>
</dbReference>
<evidence type="ECO:0000313" key="3">
    <source>
        <dbReference type="EMBL" id="KAK0384582.1"/>
    </source>
</evidence>
<dbReference type="EMBL" id="JAPDFR010000008">
    <property type="protein sequence ID" value="KAK0384582.1"/>
    <property type="molecule type" value="Genomic_DNA"/>
</dbReference>
<dbReference type="Gene3D" id="3.60.21.70">
    <property type="entry name" value="PhoD-like phosphatase"/>
    <property type="match status" value="1"/>
</dbReference>
<keyword evidence="1" id="KW-0812">Transmembrane</keyword>
<evidence type="ECO:0000313" key="4">
    <source>
        <dbReference type="Proteomes" id="UP001175261"/>
    </source>
</evidence>
<dbReference type="AlphaFoldDB" id="A0AA39GEH9"/>
<organism evidence="3 4">
    <name type="scientific">Sarocladium strictum</name>
    <name type="common">Black bundle disease fungus</name>
    <name type="synonym">Acremonium strictum</name>
    <dbReference type="NCBI Taxonomy" id="5046"/>
    <lineage>
        <taxon>Eukaryota</taxon>
        <taxon>Fungi</taxon>
        <taxon>Dikarya</taxon>
        <taxon>Ascomycota</taxon>
        <taxon>Pezizomycotina</taxon>
        <taxon>Sordariomycetes</taxon>
        <taxon>Hypocreomycetidae</taxon>
        <taxon>Hypocreales</taxon>
        <taxon>Sarocladiaceae</taxon>
        <taxon>Sarocladium</taxon>
    </lineage>
</organism>
<feature type="domain" description="PhoD-like phosphatase metallophosphatase" evidence="2">
    <location>
        <begin position="224"/>
        <end position="477"/>
    </location>
</feature>
<feature type="transmembrane region" description="Helical" evidence="1">
    <location>
        <begin position="6"/>
        <end position="26"/>
    </location>
</feature>
<name>A0AA39GEH9_SARSR</name>
<reference evidence="3" key="1">
    <citation type="submission" date="2022-10" db="EMBL/GenBank/DDBJ databases">
        <title>Determination and structural analysis of whole genome sequence of Sarocladium strictum F4-1.</title>
        <authorList>
            <person name="Hu L."/>
            <person name="Jiang Y."/>
        </authorList>
    </citation>
    <scope>NUCLEOTIDE SEQUENCE</scope>
    <source>
        <strain evidence="3">F4-1</strain>
    </source>
</reference>
<dbReference type="InterPro" id="IPR052900">
    <property type="entry name" value="Phospholipid_Metab_Enz"/>
</dbReference>
<dbReference type="SUPFAM" id="SSF56300">
    <property type="entry name" value="Metallo-dependent phosphatases"/>
    <property type="match status" value="1"/>
</dbReference>
<keyword evidence="1" id="KW-1133">Transmembrane helix</keyword>
<accession>A0AA39GEH9</accession>
<protein>
    <recommendedName>
        <fullName evidence="2">PhoD-like phosphatase metallophosphatase domain-containing protein</fullName>
    </recommendedName>
</protein>
<keyword evidence="4" id="KW-1185">Reference proteome</keyword>